<evidence type="ECO:0000256" key="6">
    <source>
        <dbReference type="ARBA" id="ARBA00022691"/>
    </source>
</evidence>
<dbReference type="SUPFAM" id="SSF82199">
    <property type="entry name" value="SET domain"/>
    <property type="match status" value="1"/>
</dbReference>
<dbReference type="InterPro" id="IPR001214">
    <property type="entry name" value="SET_dom"/>
</dbReference>
<keyword evidence="6" id="KW-0949">S-adenosyl-L-methionine</keyword>
<feature type="compositionally biased region" description="Basic residues" evidence="8">
    <location>
        <begin position="585"/>
        <end position="594"/>
    </location>
</feature>
<keyword evidence="5" id="KW-0808">Transferase</keyword>
<evidence type="ECO:0000256" key="3">
    <source>
        <dbReference type="ARBA" id="ARBA00022454"/>
    </source>
</evidence>
<feature type="region of interest" description="Disordered" evidence="8">
    <location>
        <begin position="213"/>
        <end position="309"/>
    </location>
</feature>
<keyword evidence="7" id="KW-0539">Nucleus</keyword>
<dbReference type="PROSITE" id="PS50868">
    <property type="entry name" value="POST_SET"/>
    <property type="match status" value="1"/>
</dbReference>
<organism evidence="12 13">
    <name type="scientific">Malassezia furfur</name>
    <name type="common">Pityriasis versicolor infection agent</name>
    <name type="synonym">Pityrosporum furfur</name>
    <dbReference type="NCBI Taxonomy" id="55194"/>
    <lineage>
        <taxon>Eukaryota</taxon>
        <taxon>Fungi</taxon>
        <taxon>Dikarya</taxon>
        <taxon>Basidiomycota</taxon>
        <taxon>Ustilaginomycotina</taxon>
        <taxon>Malasseziomycetes</taxon>
        <taxon>Malasseziales</taxon>
        <taxon>Malasseziaceae</taxon>
        <taxon>Malassezia</taxon>
    </lineage>
</organism>
<dbReference type="InterPro" id="IPR006560">
    <property type="entry name" value="AWS_dom"/>
</dbReference>
<feature type="domain" description="SET" evidence="9">
    <location>
        <begin position="52"/>
        <end position="177"/>
    </location>
</feature>
<dbReference type="Pfam" id="PF17907">
    <property type="entry name" value="AWS"/>
    <property type="match status" value="1"/>
</dbReference>
<feature type="compositionally biased region" description="Pro residues" evidence="8">
    <location>
        <begin position="607"/>
        <end position="622"/>
    </location>
</feature>
<feature type="compositionally biased region" description="Basic and acidic residues" evidence="8">
    <location>
        <begin position="253"/>
        <end position="262"/>
    </location>
</feature>
<dbReference type="SMART" id="SM00570">
    <property type="entry name" value="AWS"/>
    <property type="match status" value="1"/>
</dbReference>
<evidence type="ECO:0000313" key="12">
    <source>
        <dbReference type="EMBL" id="WFD48453.1"/>
    </source>
</evidence>
<dbReference type="InterPro" id="IPR017956">
    <property type="entry name" value="AT_hook_DNA-bd_motif"/>
</dbReference>
<evidence type="ECO:0000256" key="1">
    <source>
        <dbReference type="ARBA" id="ARBA00004123"/>
    </source>
</evidence>
<sequence length="696" mass="73071">MYGTTPACQCDPATGDCGEQCMNRMMQIVCTPRTCPCGPRCTNGSLGKRPAPELEIVECGKRGLGLRTPVPVRKGTFLGEYCGELIDLPEAARRVHEHYERTQNYYFVDYNTWAGELLDAGLRGNKIRFVNHSCEPNCKMEKWLVSGSEQDHTAEFQLGLFALRDIEAGEELSYNYGWSAFRPIDVASGEEGEAYTPMRCFCGAPSCTGWLGRARKTPQSSRPPSPVVALPSATPVPPQTALRVAKRPRGRPRKDAHAHADAAAEAPPVAAPSASPPGAPHAAAETPRRKRGRPRKHPHSETVPPDASVAGIDARAYADQPRVRRTAEAYAAALARQSATTQPKRASAEPRAARGAHAATVDEPQTVAGEAEAAEVGAAVEAAEAAKVAPPAEESAPVEAAPPAEAAAPVEAAEAAEAAAATESAVPTEPAPPKRRRGRPSKTSAPLTTAAPARAQVLDTVAPQVPASDGEERRDAPLHTPLRRKRGRPSKSEVAASVADRPMEPDGLADASVADAGVADTDAMDVDMADVSAADAGGLDARAAEMGVAAEAASERVASPVAASERAVSPVAASERVASPVASPLKRKRGRPRKSAVPGTVPSEPAVAPPEPAIAPPEPAAAPSPGRGTPTPAEPLAMPVGVYFTLTPTQIAHISAQPHRRRGRPRVHPVFPRASPPRWRRPPPENDEAAVRALLL</sequence>
<feature type="compositionally biased region" description="Low complexity" evidence="8">
    <location>
        <begin position="668"/>
        <end position="677"/>
    </location>
</feature>
<dbReference type="PRINTS" id="PR00929">
    <property type="entry name" value="ATHOOK"/>
</dbReference>
<protein>
    <submittedName>
        <fullName evidence="12">Uncharacterized protein</fullName>
    </submittedName>
</protein>
<reference evidence="12 13" key="1">
    <citation type="journal article" date="2020" name="Elife">
        <title>Loss of centromere function drives karyotype evolution in closely related Malassezia species.</title>
        <authorList>
            <person name="Sankaranarayanan S.R."/>
            <person name="Ianiri G."/>
            <person name="Coelho M.A."/>
            <person name="Reza M.H."/>
            <person name="Thimmappa B.C."/>
            <person name="Ganguly P."/>
            <person name="Vadnala R.N."/>
            <person name="Sun S."/>
            <person name="Siddharthan R."/>
            <person name="Tellgren-Roth C."/>
            <person name="Dawson T.L."/>
            <person name="Heitman J."/>
            <person name="Sanyal K."/>
        </authorList>
    </citation>
    <scope>NUCLEOTIDE SEQUENCE [LARGE SCALE GENOMIC DNA]</scope>
    <source>
        <strain evidence="12">CBS14141</strain>
    </source>
</reference>
<feature type="region of interest" description="Disordered" evidence="8">
    <location>
        <begin position="653"/>
        <end position="696"/>
    </location>
</feature>
<dbReference type="Pfam" id="PF02178">
    <property type="entry name" value="AT_hook"/>
    <property type="match status" value="5"/>
</dbReference>
<gene>
    <name evidence="12" type="ORF">GLX27_003123</name>
</gene>
<feature type="domain" description="AWS" evidence="11">
    <location>
        <begin position="3"/>
        <end position="50"/>
    </location>
</feature>
<feature type="compositionally biased region" description="Low complexity" evidence="8">
    <location>
        <begin position="263"/>
        <end position="273"/>
    </location>
</feature>
<proteinExistence type="predicted"/>
<evidence type="ECO:0000256" key="4">
    <source>
        <dbReference type="ARBA" id="ARBA00022603"/>
    </source>
</evidence>
<feature type="region of interest" description="Disordered" evidence="8">
    <location>
        <begin position="334"/>
        <end position="514"/>
    </location>
</feature>
<accession>A0ABY8EW47</accession>
<dbReference type="PROSITE" id="PS51215">
    <property type="entry name" value="AWS"/>
    <property type="match status" value="1"/>
</dbReference>
<keyword evidence="4" id="KW-0489">Methyltransferase</keyword>
<feature type="domain" description="Post-SET" evidence="10">
    <location>
        <begin position="196"/>
        <end position="212"/>
    </location>
</feature>
<evidence type="ECO:0000259" key="10">
    <source>
        <dbReference type="PROSITE" id="PS50868"/>
    </source>
</evidence>
<feature type="compositionally biased region" description="Basic residues" evidence="8">
    <location>
        <begin position="658"/>
        <end position="667"/>
    </location>
</feature>
<dbReference type="SMART" id="SM00384">
    <property type="entry name" value="AT_hook"/>
    <property type="match status" value="6"/>
</dbReference>
<keyword evidence="3" id="KW-0158">Chromosome</keyword>
<evidence type="ECO:0000259" key="11">
    <source>
        <dbReference type="PROSITE" id="PS51215"/>
    </source>
</evidence>
<dbReference type="InterPro" id="IPR050777">
    <property type="entry name" value="SET2_Histone-Lys_MeTrsfase"/>
</dbReference>
<evidence type="ECO:0000313" key="13">
    <source>
        <dbReference type="Proteomes" id="UP000818624"/>
    </source>
</evidence>
<keyword evidence="13" id="KW-1185">Reference proteome</keyword>
<evidence type="ECO:0000256" key="8">
    <source>
        <dbReference type="SAM" id="MobiDB-lite"/>
    </source>
</evidence>
<evidence type="ECO:0000256" key="7">
    <source>
        <dbReference type="ARBA" id="ARBA00023242"/>
    </source>
</evidence>
<feature type="compositionally biased region" description="Low complexity" evidence="8">
    <location>
        <begin position="545"/>
        <end position="565"/>
    </location>
</feature>
<evidence type="ECO:0000259" key="9">
    <source>
        <dbReference type="PROSITE" id="PS50280"/>
    </source>
</evidence>
<dbReference type="PANTHER" id="PTHR22884">
    <property type="entry name" value="SET DOMAIN PROTEINS"/>
    <property type="match status" value="1"/>
</dbReference>
<feature type="compositionally biased region" description="Basic residues" evidence="8">
    <location>
        <begin position="288"/>
        <end position="298"/>
    </location>
</feature>
<evidence type="ECO:0000256" key="2">
    <source>
        <dbReference type="ARBA" id="ARBA00004286"/>
    </source>
</evidence>
<name>A0ABY8EW47_MALFU</name>
<dbReference type="Gene3D" id="2.170.270.10">
    <property type="entry name" value="SET domain"/>
    <property type="match status" value="1"/>
</dbReference>
<dbReference type="Pfam" id="PF00856">
    <property type="entry name" value="SET"/>
    <property type="match status" value="1"/>
</dbReference>
<dbReference type="InterPro" id="IPR046341">
    <property type="entry name" value="SET_dom_sf"/>
</dbReference>
<dbReference type="PROSITE" id="PS50280">
    <property type="entry name" value="SET"/>
    <property type="match status" value="1"/>
</dbReference>
<dbReference type="Proteomes" id="UP000818624">
    <property type="component" value="Chromosome 3"/>
</dbReference>
<evidence type="ECO:0000256" key="5">
    <source>
        <dbReference type="ARBA" id="ARBA00022679"/>
    </source>
</evidence>
<feature type="region of interest" description="Disordered" evidence="8">
    <location>
        <begin position="545"/>
        <end position="636"/>
    </location>
</feature>
<dbReference type="SMART" id="SM00317">
    <property type="entry name" value="SET"/>
    <property type="match status" value="1"/>
</dbReference>
<dbReference type="InterPro" id="IPR003616">
    <property type="entry name" value="Post-SET_dom"/>
</dbReference>
<dbReference type="EMBL" id="CP046236">
    <property type="protein sequence ID" value="WFD48453.1"/>
    <property type="molecule type" value="Genomic_DNA"/>
</dbReference>
<comment type="subcellular location">
    <subcellularLocation>
        <location evidence="2">Chromosome</location>
    </subcellularLocation>
    <subcellularLocation>
        <location evidence="1">Nucleus</location>
    </subcellularLocation>
</comment>
<feature type="compositionally biased region" description="Low complexity" evidence="8">
    <location>
        <begin position="367"/>
        <end position="428"/>
    </location>
</feature>